<feature type="region of interest" description="Disordered" evidence="1">
    <location>
        <begin position="51"/>
        <end position="76"/>
    </location>
</feature>
<feature type="compositionally biased region" description="Polar residues" evidence="1">
    <location>
        <begin position="104"/>
        <end position="118"/>
    </location>
</feature>
<reference evidence="2 3" key="1">
    <citation type="journal article" date="2023" name="Plants (Basel)">
        <title>Bridging the Gap: Combining Genomics and Transcriptomics Approaches to Understand Stylosanthes scabra, an Orphan Legume from the Brazilian Caatinga.</title>
        <authorList>
            <person name="Ferreira-Neto J.R.C."/>
            <person name="da Silva M.D."/>
            <person name="Binneck E."/>
            <person name="de Melo N.F."/>
            <person name="da Silva R.H."/>
            <person name="de Melo A.L.T.M."/>
            <person name="Pandolfi V."/>
            <person name="Bustamante F.O."/>
            <person name="Brasileiro-Vidal A.C."/>
            <person name="Benko-Iseppon A.M."/>
        </authorList>
    </citation>
    <scope>NUCLEOTIDE SEQUENCE [LARGE SCALE GENOMIC DNA]</scope>
    <source>
        <tissue evidence="2">Leaves</tissue>
    </source>
</reference>
<accession>A0ABU6UQJ4</accession>
<dbReference type="PANTHER" id="PTHR33356">
    <property type="entry name" value="TIP41-LIKE PROTEIN"/>
    <property type="match status" value="1"/>
</dbReference>
<name>A0ABU6UQJ4_9FABA</name>
<evidence type="ECO:0000256" key="1">
    <source>
        <dbReference type="SAM" id="MobiDB-lite"/>
    </source>
</evidence>
<gene>
    <name evidence="2" type="ORF">PIB30_064790</name>
</gene>
<dbReference type="EMBL" id="JASCZI010121465">
    <property type="protein sequence ID" value="MED6161868.1"/>
    <property type="molecule type" value="Genomic_DNA"/>
</dbReference>
<feature type="compositionally biased region" description="Basic residues" evidence="1">
    <location>
        <begin position="94"/>
        <end position="103"/>
    </location>
</feature>
<feature type="compositionally biased region" description="Acidic residues" evidence="1">
    <location>
        <begin position="61"/>
        <end position="72"/>
    </location>
</feature>
<sequence>MAENLDDGEFWLPPQFLTNDDTPLNDFGYNNLTSLLNRQNDVVSRQMLSYGSSYPYSPVEESSETESSDEEEQYHHQIAELTRRVAHTTLGHDLHHHHHHHHSFPSQKPKSMIVSGSPQSTLCGCGGRGGSSSSPNSGCHVTSKRATWDLLRAAAGEVERMRRVHHSNDNFNTERRRFDHHNASVVVPPSNPGIAAFNNNNHRQHLSVTQQKLQIAQFEMLKQQQMAKQQGSVSVWCGAQNRGRSDAAGSVGVRNVGGLCDAAAWPCLQAQQHVKQQNQQQYGSGMRAVFLGNTKRESTGTGVFLPRRVDRTAESKNESRKKSGCSTVLVPARVVQALNLKLEEMVPVTSHHHSRSTVTSNMENADGSTIPRIRSNYNYGFSQQKRDNPRPQPQVNHEIRLPQEWTY</sequence>
<feature type="compositionally biased region" description="Low complexity" evidence="1">
    <location>
        <begin position="51"/>
        <end position="60"/>
    </location>
</feature>
<feature type="region of interest" description="Disordered" evidence="1">
    <location>
        <begin position="93"/>
        <end position="118"/>
    </location>
</feature>
<comment type="caution">
    <text evidence="2">The sequence shown here is derived from an EMBL/GenBank/DDBJ whole genome shotgun (WGS) entry which is preliminary data.</text>
</comment>
<evidence type="ECO:0000313" key="2">
    <source>
        <dbReference type="EMBL" id="MED6161868.1"/>
    </source>
</evidence>
<feature type="region of interest" description="Disordered" evidence="1">
    <location>
        <begin position="348"/>
        <end position="407"/>
    </location>
</feature>
<dbReference type="PANTHER" id="PTHR33356:SF5">
    <property type="entry name" value="TIP41-LIKE PROTEIN"/>
    <property type="match status" value="1"/>
</dbReference>
<organism evidence="2 3">
    <name type="scientific">Stylosanthes scabra</name>
    <dbReference type="NCBI Taxonomy" id="79078"/>
    <lineage>
        <taxon>Eukaryota</taxon>
        <taxon>Viridiplantae</taxon>
        <taxon>Streptophyta</taxon>
        <taxon>Embryophyta</taxon>
        <taxon>Tracheophyta</taxon>
        <taxon>Spermatophyta</taxon>
        <taxon>Magnoliopsida</taxon>
        <taxon>eudicotyledons</taxon>
        <taxon>Gunneridae</taxon>
        <taxon>Pentapetalae</taxon>
        <taxon>rosids</taxon>
        <taxon>fabids</taxon>
        <taxon>Fabales</taxon>
        <taxon>Fabaceae</taxon>
        <taxon>Papilionoideae</taxon>
        <taxon>50 kb inversion clade</taxon>
        <taxon>dalbergioids sensu lato</taxon>
        <taxon>Dalbergieae</taxon>
        <taxon>Pterocarpus clade</taxon>
        <taxon>Stylosanthes</taxon>
    </lineage>
</organism>
<dbReference type="Proteomes" id="UP001341840">
    <property type="component" value="Unassembled WGS sequence"/>
</dbReference>
<evidence type="ECO:0000313" key="3">
    <source>
        <dbReference type="Proteomes" id="UP001341840"/>
    </source>
</evidence>
<protein>
    <submittedName>
        <fullName evidence="2">Uncharacterized protein</fullName>
    </submittedName>
</protein>
<proteinExistence type="predicted"/>
<keyword evidence="3" id="KW-1185">Reference proteome</keyword>